<dbReference type="Gene3D" id="1.10.10.60">
    <property type="entry name" value="Homeodomain-like"/>
    <property type="match status" value="1"/>
</dbReference>
<organism evidence="1 2">
    <name type="scientific">Brachionus plicatilis</name>
    <name type="common">Marine rotifer</name>
    <name type="synonym">Brachionus muelleri</name>
    <dbReference type="NCBI Taxonomy" id="10195"/>
    <lineage>
        <taxon>Eukaryota</taxon>
        <taxon>Metazoa</taxon>
        <taxon>Spiralia</taxon>
        <taxon>Gnathifera</taxon>
        <taxon>Rotifera</taxon>
        <taxon>Eurotatoria</taxon>
        <taxon>Monogononta</taxon>
        <taxon>Pseudotrocha</taxon>
        <taxon>Ploima</taxon>
        <taxon>Brachionidae</taxon>
        <taxon>Brachionus</taxon>
    </lineage>
</organism>
<evidence type="ECO:0008006" key="3">
    <source>
        <dbReference type="Google" id="ProtNLM"/>
    </source>
</evidence>
<keyword evidence="2" id="KW-1185">Reference proteome</keyword>
<accession>A0A3M7SBD2</accession>
<sequence length="110" mass="12288">MVGDKWHSLNGGDKYGSVFYLKTGGPCFSNNPSKLSKEYNVNASTISTIFSSKAKILEHYEKNLAGPEKKRVFANCDLLSVNSNFSQSPELRARVKCDTLYTEKNSVWLS</sequence>
<proteinExistence type="predicted"/>
<protein>
    <recommendedName>
        <fullName evidence="3">HTH psq-type domain-containing protein</fullName>
    </recommendedName>
</protein>
<name>A0A3M7SBD2_BRAPC</name>
<evidence type="ECO:0000313" key="2">
    <source>
        <dbReference type="Proteomes" id="UP000276133"/>
    </source>
</evidence>
<comment type="caution">
    <text evidence="1">The sequence shown here is derived from an EMBL/GenBank/DDBJ whole genome shotgun (WGS) entry which is preliminary data.</text>
</comment>
<dbReference type="OrthoDB" id="9909311at2759"/>
<gene>
    <name evidence="1" type="ORF">BpHYR1_030917</name>
</gene>
<dbReference type="AlphaFoldDB" id="A0A3M7SBD2"/>
<evidence type="ECO:0000313" key="1">
    <source>
        <dbReference type="EMBL" id="RNA33124.1"/>
    </source>
</evidence>
<reference evidence="1 2" key="1">
    <citation type="journal article" date="2018" name="Sci. Rep.">
        <title>Genomic signatures of local adaptation to the degree of environmental predictability in rotifers.</title>
        <authorList>
            <person name="Franch-Gras L."/>
            <person name="Hahn C."/>
            <person name="Garcia-Roger E.M."/>
            <person name="Carmona M.J."/>
            <person name="Serra M."/>
            <person name="Gomez A."/>
        </authorList>
    </citation>
    <scope>NUCLEOTIDE SEQUENCE [LARGE SCALE GENOMIC DNA]</scope>
    <source>
        <strain evidence="1">HYR1</strain>
    </source>
</reference>
<dbReference type="EMBL" id="REGN01001680">
    <property type="protein sequence ID" value="RNA33124.1"/>
    <property type="molecule type" value="Genomic_DNA"/>
</dbReference>
<dbReference type="Proteomes" id="UP000276133">
    <property type="component" value="Unassembled WGS sequence"/>
</dbReference>